<sequence>MLENQWLVGSPLCSLHALVVLLFSCCSFISFFFISELGACLGSLVDVIAACCVSFLFNSKQVPCLPSLLIVTAGSPFCFFASLHASDFASLMDIVVACCFLFVSVTVGFMSLGATH</sequence>
<keyword evidence="1" id="KW-0472">Membrane</keyword>
<proteinExistence type="predicted"/>
<feature type="transmembrane region" description="Helical" evidence="1">
    <location>
        <begin position="12"/>
        <end position="34"/>
    </location>
</feature>
<feature type="transmembrane region" description="Helical" evidence="1">
    <location>
        <begin position="91"/>
        <end position="112"/>
    </location>
</feature>
<reference evidence="2" key="2">
    <citation type="submission" date="2020-07" db="EMBL/GenBank/DDBJ databases">
        <authorList>
            <person name="Vera ALvarez R."/>
            <person name="Arias-Moreno D.M."/>
            <person name="Jimenez-Jacinto V."/>
            <person name="Jimenez-Bremont J.F."/>
            <person name="Swaminathan K."/>
            <person name="Moose S.P."/>
            <person name="Guerrero-Gonzalez M.L."/>
            <person name="Marino-Ramirez L."/>
            <person name="Landsman D."/>
            <person name="Rodriguez-Kessler M."/>
            <person name="Delgado-Sanchez P."/>
        </authorList>
    </citation>
    <scope>NUCLEOTIDE SEQUENCE</scope>
    <source>
        <tissue evidence="2">Cladode</tissue>
    </source>
</reference>
<name>A0A7C9DD86_OPUST</name>
<dbReference type="AlphaFoldDB" id="A0A7C9DD86"/>
<evidence type="ECO:0000256" key="1">
    <source>
        <dbReference type="SAM" id="Phobius"/>
    </source>
</evidence>
<feature type="transmembrane region" description="Helical" evidence="1">
    <location>
        <begin position="64"/>
        <end position="85"/>
    </location>
</feature>
<reference evidence="2" key="1">
    <citation type="journal article" date="2013" name="J. Plant Res.">
        <title>Effect of fungi and light on seed germination of three Opuntia species from semiarid lands of central Mexico.</title>
        <authorList>
            <person name="Delgado-Sanchez P."/>
            <person name="Jimenez-Bremont J.F."/>
            <person name="Guerrero-Gonzalez Mde L."/>
            <person name="Flores J."/>
        </authorList>
    </citation>
    <scope>NUCLEOTIDE SEQUENCE</scope>
    <source>
        <tissue evidence="2">Cladode</tissue>
    </source>
</reference>
<accession>A0A7C9DD86</accession>
<keyword evidence="1" id="KW-0812">Transmembrane</keyword>
<protein>
    <submittedName>
        <fullName evidence="2">Uncharacterized protein</fullName>
    </submittedName>
</protein>
<keyword evidence="1" id="KW-1133">Transmembrane helix</keyword>
<dbReference type="EMBL" id="GISG01091272">
    <property type="protein sequence ID" value="MBA4634489.1"/>
    <property type="molecule type" value="Transcribed_RNA"/>
</dbReference>
<feature type="transmembrane region" description="Helical" evidence="1">
    <location>
        <begin position="40"/>
        <end position="57"/>
    </location>
</feature>
<organism evidence="2">
    <name type="scientific">Opuntia streptacantha</name>
    <name type="common">Prickly pear cactus</name>
    <name type="synonym">Opuntia cardona</name>
    <dbReference type="NCBI Taxonomy" id="393608"/>
    <lineage>
        <taxon>Eukaryota</taxon>
        <taxon>Viridiplantae</taxon>
        <taxon>Streptophyta</taxon>
        <taxon>Embryophyta</taxon>
        <taxon>Tracheophyta</taxon>
        <taxon>Spermatophyta</taxon>
        <taxon>Magnoliopsida</taxon>
        <taxon>eudicotyledons</taxon>
        <taxon>Gunneridae</taxon>
        <taxon>Pentapetalae</taxon>
        <taxon>Caryophyllales</taxon>
        <taxon>Cactineae</taxon>
        <taxon>Cactaceae</taxon>
        <taxon>Opuntioideae</taxon>
        <taxon>Opuntia</taxon>
    </lineage>
</organism>
<evidence type="ECO:0000313" key="2">
    <source>
        <dbReference type="EMBL" id="MBA4634489.1"/>
    </source>
</evidence>